<organism evidence="1 2">
    <name type="scientific">Romanomermis culicivorax</name>
    <name type="common">Nematode worm</name>
    <dbReference type="NCBI Taxonomy" id="13658"/>
    <lineage>
        <taxon>Eukaryota</taxon>
        <taxon>Metazoa</taxon>
        <taxon>Ecdysozoa</taxon>
        <taxon>Nematoda</taxon>
        <taxon>Enoplea</taxon>
        <taxon>Dorylaimia</taxon>
        <taxon>Mermithida</taxon>
        <taxon>Mermithoidea</taxon>
        <taxon>Mermithidae</taxon>
        <taxon>Romanomermis</taxon>
    </lineage>
</organism>
<evidence type="ECO:0000313" key="1">
    <source>
        <dbReference type="Proteomes" id="UP000887565"/>
    </source>
</evidence>
<reference evidence="2" key="1">
    <citation type="submission" date="2022-11" db="UniProtKB">
        <authorList>
            <consortium name="WormBaseParasite"/>
        </authorList>
    </citation>
    <scope>IDENTIFICATION</scope>
</reference>
<accession>A0A915JKN8</accession>
<dbReference type="WBParaSite" id="nRc.2.0.1.t26601-RA">
    <property type="protein sequence ID" value="nRc.2.0.1.t26601-RA"/>
    <property type="gene ID" value="nRc.2.0.1.g26601"/>
</dbReference>
<keyword evidence="1" id="KW-1185">Reference proteome</keyword>
<dbReference type="Proteomes" id="UP000887565">
    <property type="component" value="Unplaced"/>
</dbReference>
<dbReference type="AlphaFoldDB" id="A0A915JKN8"/>
<sequence>MITMIKLTSEESNAFLEKTYFSRTWNQILTCVSVKLSDEENSARSAMLKYCFCLNFRSKANSCCVVNGVRGLRRSLPGESLSPGNQLIWVNDTGAIERNVFNMYANVISDNLCIQADKITSHLFCASCDTHRSCPSHMECFTFWDRRKDIIQSLD</sequence>
<proteinExistence type="predicted"/>
<name>A0A915JKN8_ROMCU</name>
<protein>
    <submittedName>
        <fullName evidence="2">Uncharacterized protein</fullName>
    </submittedName>
</protein>
<evidence type="ECO:0000313" key="2">
    <source>
        <dbReference type="WBParaSite" id="nRc.2.0.1.t26601-RA"/>
    </source>
</evidence>